<gene>
    <name evidence="1" type="ORF">CDD80_1606</name>
</gene>
<comment type="caution">
    <text evidence="1">The sequence shown here is derived from an EMBL/GenBank/DDBJ whole genome shotgun (WGS) entry which is preliminary data.</text>
</comment>
<sequence length="130" mass="14720">MRENAEPIDIPAGDVRFNALLGSDNGKGIARMLLDRPGMFGLKIIKRVRFSSRHHPRPRKQSIATYSLSPTSIMSILSSLDERALVSSGLLTPRDERVRKQVDEELGEPTSVVDLMTLRQYRKTLLNWCE</sequence>
<name>A0A2C5Z5P6_9HYPO</name>
<dbReference type="Proteomes" id="UP000226431">
    <property type="component" value="Unassembled WGS sequence"/>
</dbReference>
<keyword evidence="2" id="KW-1185">Reference proteome</keyword>
<evidence type="ECO:0000313" key="2">
    <source>
        <dbReference type="Proteomes" id="UP000226431"/>
    </source>
</evidence>
<protein>
    <submittedName>
        <fullName evidence="1">Uncharacterized protein</fullName>
    </submittedName>
</protein>
<evidence type="ECO:0000313" key="1">
    <source>
        <dbReference type="EMBL" id="PHH76337.1"/>
    </source>
</evidence>
<dbReference type="EMBL" id="NJES01000169">
    <property type="protein sequence ID" value="PHH76337.1"/>
    <property type="molecule type" value="Genomic_DNA"/>
</dbReference>
<dbReference type="OrthoDB" id="4991298at2759"/>
<dbReference type="AlphaFoldDB" id="A0A2C5Z5P6"/>
<organism evidence="1 2">
    <name type="scientific">Ophiocordyceps camponoti-rufipedis</name>
    <dbReference type="NCBI Taxonomy" id="2004952"/>
    <lineage>
        <taxon>Eukaryota</taxon>
        <taxon>Fungi</taxon>
        <taxon>Dikarya</taxon>
        <taxon>Ascomycota</taxon>
        <taxon>Pezizomycotina</taxon>
        <taxon>Sordariomycetes</taxon>
        <taxon>Hypocreomycetidae</taxon>
        <taxon>Hypocreales</taxon>
        <taxon>Ophiocordycipitaceae</taxon>
        <taxon>Ophiocordyceps</taxon>
    </lineage>
</organism>
<proteinExistence type="predicted"/>
<accession>A0A2C5Z5P6</accession>
<reference evidence="1 2" key="1">
    <citation type="submission" date="2017-06" db="EMBL/GenBank/DDBJ databases">
        <title>Ant-infecting Ophiocordyceps genomes reveal a high diversity of potential behavioral manipulation genes and a possible major role for enterotoxins.</title>
        <authorList>
            <person name="De Bekker C."/>
            <person name="Evans H.C."/>
            <person name="Brachmann A."/>
            <person name="Hughes D.P."/>
        </authorList>
    </citation>
    <scope>NUCLEOTIDE SEQUENCE [LARGE SCALE GENOMIC DNA]</scope>
    <source>
        <strain evidence="1 2">Map16</strain>
    </source>
</reference>